<organism evidence="1 2">
    <name type="scientific">Polyplax serrata</name>
    <name type="common">Common mouse louse</name>
    <dbReference type="NCBI Taxonomy" id="468196"/>
    <lineage>
        <taxon>Eukaryota</taxon>
        <taxon>Metazoa</taxon>
        <taxon>Ecdysozoa</taxon>
        <taxon>Arthropoda</taxon>
        <taxon>Hexapoda</taxon>
        <taxon>Insecta</taxon>
        <taxon>Pterygota</taxon>
        <taxon>Neoptera</taxon>
        <taxon>Paraneoptera</taxon>
        <taxon>Psocodea</taxon>
        <taxon>Troctomorpha</taxon>
        <taxon>Phthiraptera</taxon>
        <taxon>Anoplura</taxon>
        <taxon>Polyplacidae</taxon>
        <taxon>Polyplax</taxon>
    </lineage>
</organism>
<protein>
    <submittedName>
        <fullName evidence="1">Uncharacterized protein</fullName>
    </submittedName>
</protein>
<proteinExistence type="predicted"/>
<evidence type="ECO:0000313" key="2">
    <source>
        <dbReference type="Proteomes" id="UP001359485"/>
    </source>
</evidence>
<accession>A0ABR1B0J9</accession>
<name>A0ABR1B0J9_POLSC</name>
<evidence type="ECO:0000313" key="1">
    <source>
        <dbReference type="EMBL" id="KAK6632358.1"/>
    </source>
</evidence>
<keyword evidence="2" id="KW-1185">Reference proteome</keyword>
<gene>
    <name evidence="1" type="ORF">RUM44_007399</name>
</gene>
<sequence>MKTMVPAGVDRIEFSRKDNDLKGAKKVEKESETTFLTEKIDFSDGKNFEEIKFRQELIYYTKSDPAAAADAAAAREREKRELTFSHAVSLQRNKMPATENDILFTKREWKVGKRDVGQCQSLGGKEPEELKLFFPELREIAQKKLLDNKDGEHINETNDDSVY</sequence>
<reference evidence="1 2" key="1">
    <citation type="submission" date="2023-09" db="EMBL/GenBank/DDBJ databases">
        <title>Genomes of two closely related lineages of the louse Polyplax serrata with different host specificities.</title>
        <authorList>
            <person name="Martinu J."/>
            <person name="Tarabai H."/>
            <person name="Stefka J."/>
            <person name="Hypsa V."/>
        </authorList>
    </citation>
    <scope>NUCLEOTIDE SEQUENCE [LARGE SCALE GENOMIC DNA]</scope>
    <source>
        <strain evidence="1">98ZLc_SE</strain>
    </source>
</reference>
<dbReference type="Proteomes" id="UP001359485">
    <property type="component" value="Unassembled WGS sequence"/>
</dbReference>
<dbReference type="EMBL" id="JAWJWF010000005">
    <property type="protein sequence ID" value="KAK6632358.1"/>
    <property type="molecule type" value="Genomic_DNA"/>
</dbReference>
<comment type="caution">
    <text evidence="1">The sequence shown here is derived from an EMBL/GenBank/DDBJ whole genome shotgun (WGS) entry which is preliminary data.</text>
</comment>